<evidence type="ECO:0000313" key="2">
    <source>
        <dbReference type="Proteomes" id="UP000254329"/>
    </source>
</evidence>
<dbReference type="RefSeq" id="WP_158077961.1">
    <property type="nucleotide sequence ID" value="NZ_MUXZ01000011.1"/>
</dbReference>
<proteinExistence type="predicted"/>
<organism evidence="1 2">
    <name type="scientific">Canicola haemoglobinophilus</name>
    <dbReference type="NCBI Taxonomy" id="733"/>
    <lineage>
        <taxon>Bacteria</taxon>
        <taxon>Pseudomonadati</taxon>
        <taxon>Pseudomonadota</taxon>
        <taxon>Gammaproteobacteria</taxon>
        <taxon>Pasteurellales</taxon>
        <taxon>Pasteurellaceae</taxon>
        <taxon>Canicola</taxon>
    </lineage>
</organism>
<evidence type="ECO:0000313" key="1">
    <source>
        <dbReference type="EMBL" id="STO60303.1"/>
    </source>
</evidence>
<keyword evidence="2" id="KW-1185">Reference proteome</keyword>
<dbReference type="AlphaFoldDB" id="A0A377HVE1"/>
<accession>A0A377HVE1</accession>
<dbReference type="Proteomes" id="UP000254329">
    <property type="component" value="Unassembled WGS sequence"/>
</dbReference>
<gene>
    <name evidence="1" type="ORF">NCTC1659_01590</name>
</gene>
<sequence>MTRPTEIQAAVRFKGEIAEIIAKMAKDDDRSHAYIVKKLIEERLGQLYPEQLATQ</sequence>
<name>A0A377HVE1_9PAST</name>
<dbReference type="EMBL" id="UGHF01000001">
    <property type="protein sequence ID" value="STO60303.1"/>
    <property type="molecule type" value="Genomic_DNA"/>
</dbReference>
<protein>
    <submittedName>
        <fullName evidence="1">Uncharacterized protein</fullName>
    </submittedName>
</protein>
<reference evidence="1 2" key="1">
    <citation type="submission" date="2018-06" db="EMBL/GenBank/DDBJ databases">
        <authorList>
            <consortium name="Pathogen Informatics"/>
            <person name="Doyle S."/>
        </authorList>
    </citation>
    <scope>NUCLEOTIDE SEQUENCE [LARGE SCALE GENOMIC DNA]</scope>
    <source>
        <strain evidence="1 2">NCTC1659</strain>
    </source>
</reference>